<evidence type="ECO:0000313" key="3">
    <source>
        <dbReference type="Proteomes" id="UP000033647"/>
    </source>
</evidence>
<comment type="caution">
    <text evidence="2">The sequence shown here is derived from an EMBL/GenBank/DDBJ whole genome shotgun (WGS) entry which is preliminary data.</text>
</comment>
<reference evidence="2 3" key="1">
    <citation type="submission" date="2015-03" db="EMBL/GenBank/DDBJ databases">
        <title>RNA-seq based gene annotation and comparative genomics of four Zymoseptoria species reveal species-specific pathogenicity related genes and transposable element activity.</title>
        <authorList>
            <person name="Grandaubert J."/>
            <person name="Bhattacharyya A."/>
            <person name="Stukenbrock E.H."/>
        </authorList>
    </citation>
    <scope>NUCLEOTIDE SEQUENCE [LARGE SCALE GENOMIC DNA]</scope>
    <source>
        <strain evidence="2 3">Zb18110</strain>
    </source>
</reference>
<name>A0A0F4GK77_9PEZI</name>
<accession>A0A0F4GK77</accession>
<evidence type="ECO:0000256" key="1">
    <source>
        <dbReference type="SAM" id="MobiDB-lite"/>
    </source>
</evidence>
<dbReference type="EMBL" id="LAFY01000449">
    <property type="protein sequence ID" value="KJX97829.1"/>
    <property type="molecule type" value="Genomic_DNA"/>
</dbReference>
<proteinExistence type="predicted"/>
<feature type="compositionally biased region" description="Polar residues" evidence="1">
    <location>
        <begin position="111"/>
        <end position="128"/>
    </location>
</feature>
<evidence type="ECO:0000313" key="2">
    <source>
        <dbReference type="EMBL" id="KJX97829.1"/>
    </source>
</evidence>
<dbReference type="AlphaFoldDB" id="A0A0F4GK77"/>
<protein>
    <submittedName>
        <fullName evidence="2">Uncharacterized protein</fullName>
    </submittedName>
</protein>
<keyword evidence="3" id="KW-1185">Reference proteome</keyword>
<dbReference type="Proteomes" id="UP000033647">
    <property type="component" value="Unassembled WGS sequence"/>
</dbReference>
<sequence length="437" mass="49521">MAKTEGQVSRHPPFDREFPLHTSRTTFTRNRHHNTSTFTRSNANTPSRIHRTTISTVKMSFLDAETAAATIRDLEQTIIAQDLEIIELKAALEQAQAGQHDDVWGQDDSSETSSDQGYESVSSRSSNDWCEEGDALVSEWASPAEDAPTGATVWTPDVESQDEFEKRIGCQQCDAMRFALRDNRDDSLKSRSRLEDSDFYFDPISSCHISFDHGLALLNDSYRSAQVTLFDKFGEHWPTEQRLHYPHGPRSVKFGKAELEPVFGDRDFVKNTANMCGDVAKGYDAMAQVIYLRNAICHPEQHSPRTLDKLMQHAQSLAVNLGNEEQAFFVRERRDELQNLVRESFATIEKGQALALTAGGVPRWAMHHQKMFNHLRNHGLDSAKWSKVVLLAAHDWCEKNTYPGLEDPEYRANVEKAQAMMYEIAPATHDPFEAMLD</sequence>
<organism evidence="2 3">
    <name type="scientific">Zymoseptoria brevis</name>
    <dbReference type="NCBI Taxonomy" id="1047168"/>
    <lineage>
        <taxon>Eukaryota</taxon>
        <taxon>Fungi</taxon>
        <taxon>Dikarya</taxon>
        <taxon>Ascomycota</taxon>
        <taxon>Pezizomycotina</taxon>
        <taxon>Dothideomycetes</taxon>
        <taxon>Dothideomycetidae</taxon>
        <taxon>Mycosphaerellales</taxon>
        <taxon>Mycosphaerellaceae</taxon>
        <taxon>Zymoseptoria</taxon>
    </lineage>
</organism>
<dbReference type="OrthoDB" id="3643320at2759"/>
<feature type="region of interest" description="Disordered" evidence="1">
    <location>
        <begin position="99"/>
        <end position="129"/>
    </location>
</feature>
<gene>
    <name evidence="2" type="ORF">TI39_contig457g00011</name>
</gene>